<dbReference type="Pfam" id="PF08360">
    <property type="entry name" value="TetR_C_5"/>
    <property type="match status" value="1"/>
</dbReference>
<organism evidence="4 5">
    <name type="scientific">Maribellus comscasis</name>
    <dbReference type="NCBI Taxonomy" id="2681766"/>
    <lineage>
        <taxon>Bacteria</taxon>
        <taxon>Pseudomonadati</taxon>
        <taxon>Bacteroidota</taxon>
        <taxon>Bacteroidia</taxon>
        <taxon>Marinilabiliales</taxon>
        <taxon>Prolixibacteraceae</taxon>
        <taxon>Maribellus</taxon>
    </lineage>
</organism>
<evidence type="ECO:0000259" key="3">
    <source>
        <dbReference type="PROSITE" id="PS50977"/>
    </source>
</evidence>
<dbReference type="EMBL" id="CP046401">
    <property type="protein sequence ID" value="QGY46423.1"/>
    <property type="molecule type" value="Genomic_DNA"/>
</dbReference>
<dbReference type="InterPro" id="IPR050624">
    <property type="entry name" value="HTH-type_Tx_Regulator"/>
</dbReference>
<dbReference type="SUPFAM" id="SSF48498">
    <property type="entry name" value="Tetracyclin repressor-like, C-terminal domain"/>
    <property type="match status" value="1"/>
</dbReference>
<evidence type="ECO:0000313" key="4">
    <source>
        <dbReference type="EMBL" id="QGY46423.1"/>
    </source>
</evidence>
<reference evidence="4 5" key="1">
    <citation type="submission" date="2019-11" db="EMBL/GenBank/DDBJ databases">
        <authorList>
            <person name="Zheng R.K."/>
            <person name="Sun C.M."/>
        </authorList>
    </citation>
    <scope>NUCLEOTIDE SEQUENCE [LARGE SCALE GENOMIC DNA]</scope>
    <source>
        <strain evidence="4 5">WC007</strain>
    </source>
</reference>
<dbReference type="PANTHER" id="PTHR43479">
    <property type="entry name" value="ACREF/ENVCD OPERON REPRESSOR-RELATED"/>
    <property type="match status" value="1"/>
</dbReference>
<dbReference type="Proteomes" id="UP000428260">
    <property type="component" value="Chromosome"/>
</dbReference>
<dbReference type="InterPro" id="IPR036271">
    <property type="entry name" value="Tet_transcr_reg_TetR-rel_C_sf"/>
</dbReference>
<dbReference type="GO" id="GO:0003677">
    <property type="term" value="F:DNA binding"/>
    <property type="evidence" value="ECO:0007669"/>
    <property type="project" value="UniProtKB-UniRule"/>
</dbReference>
<keyword evidence="5" id="KW-1185">Reference proteome</keyword>
<evidence type="ECO:0000313" key="5">
    <source>
        <dbReference type="Proteomes" id="UP000428260"/>
    </source>
</evidence>
<gene>
    <name evidence="4" type="ORF">GM418_22995</name>
</gene>
<keyword evidence="1 2" id="KW-0238">DNA-binding</keyword>
<dbReference type="InterPro" id="IPR001647">
    <property type="entry name" value="HTH_TetR"/>
</dbReference>
<dbReference type="PROSITE" id="PS50977">
    <property type="entry name" value="HTH_TETR_2"/>
    <property type="match status" value="1"/>
</dbReference>
<evidence type="ECO:0000256" key="2">
    <source>
        <dbReference type="PROSITE-ProRule" id="PRU00335"/>
    </source>
</evidence>
<dbReference type="PANTHER" id="PTHR43479:SF11">
    <property type="entry name" value="ACREF_ENVCD OPERON REPRESSOR-RELATED"/>
    <property type="match status" value="1"/>
</dbReference>
<dbReference type="InterPro" id="IPR013571">
    <property type="entry name" value="Tscrpt_reg_QacR_C"/>
</dbReference>
<dbReference type="SUPFAM" id="SSF46689">
    <property type="entry name" value="Homeodomain-like"/>
    <property type="match status" value="1"/>
</dbReference>
<dbReference type="RefSeq" id="WP_158869557.1">
    <property type="nucleotide sequence ID" value="NZ_CP046401.1"/>
</dbReference>
<dbReference type="GO" id="GO:0045892">
    <property type="term" value="P:negative regulation of DNA-templated transcription"/>
    <property type="evidence" value="ECO:0007669"/>
    <property type="project" value="InterPro"/>
</dbReference>
<protein>
    <submittedName>
        <fullName evidence="4">TetR family transcriptional regulator</fullName>
    </submittedName>
</protein>
<proteinExistence type="predicted"/>
<dbReference type="InterPro" id="IPR009057">
    <property type="entry name" value="Homeodomain-like_sf"/>
</dbReference>
<dbReference type="Gene3D" id="1.10.357.10">
    <property type="entry name" value="Tetracycline Repressor, domain 2"/>
    <property type="match status" value="1"/>
</dbReference>
<dbReference type="Pfam" id="PF00440">
    <property type="entry name" value="TetR_N"/>
    <property type="match status" value="1"/>
</dbReference>
<dbReference type="KEGG" id="mcos:GM418_22995"/>
<accession>A0A6I6K4D3</accession>
<name>A0A6I6K4D3_9BACT</name>
<dbReference type="Gene3D" id="1.10.10.60">
    <property type="entry name" value="Homeodomain-like"/>
    <property type="match status" value="1"/>
</dbReference>
<sequence length="197" mass="23235">MYNKNTKEHIIEVAISLFNRFGYKKTTIDEIAEIADKSKGAIYHYFESKEELFRVIVDRKFEKLYLELTNAVDSGVTGKSKIEKYVTTRVFVFKDLFRIEKSLKNEYLNYLRSIERVRRKYDEKEISIVKTILKNGIENGEFENEDINRSALDIVATLKGLEMPLMLSDNNQIEKNLEFMIRIFQKGIERKTILVIN</sequence>
<dbReference type="AlphaFoldDB" id="A0A6I6K4D3"/>
<dbReference type="PRINTS" id="PR00455">
    <property type="entry name" value="HTHTETR"/>
</dbReference>
<feature type="domain" description="HTH tetR-type" evidence="3">
    <location>
        <begin position="4"/>
        <end position="64"/>
    </location>
</feature>
<dbReference type="GO" id="GO:0003700">
    <property type="term" value="F:DNA-binding transcription factor activity"/>
    <property type="evidence" value="ECO:0007669"/>
    <property type="project" value="InterPro"/>
</dbReference>
<evidence type="ECO:0000256" key="1">
    <source>
        <dbReference type="ARBA" id="ARBA00023125"/>
    </source>
</evidence>
<feature type="DNA-binding region" description="H-T-H motif" evidence="2">
    <location>
        <begin position="27"/>
        <end position="46"/>
    </location>
</feature>